<name>A0A4P9X5E6_9FUNG</name>
<dbReference type="GO" id="GO:0061512">
    <property type="term" value="P:protein localization to cilium"/>
    <property type="evidence" value="ECO:0007669"/>
    <property type="project" value="TreeGrafter"/>
</dbReference>
<protein>
    <submittedName>
        <fullName evidence="4">Uncharacterized protein</fullName>
    </submittedName>
</protein>
<dbReference type="Pfam" id="PF14931">
    <property type="entry name" value="IFT20"/>
    <property type="match status" value="1"/>
</dbReference>
<dbReference type="InterPro" id="IPR028172">
    <property type="entry name" value="FT20"/>
</dbReference>
<organism evidence="4 5">
    <name type="scientific">Caulochytrium protostelioides</name>
    <dbReference type="NCBI Taxonomy" id="1555241"/>
    <lineage>
        <taxon>Eukaryota</taxon>
        <taxon>Fungi</taxon>
        <taxon>Fungi incertae sedis</taxon>
        <taxon>Chytridiomycota</taxon>
        <taxon>Chytridiomycota incertae sedis</taxon>
        <taxon>Chytridiomycetes</taxon>
        <taxon>Caulochytriales</taxon>
        <taxon>Caulochytriaceae</taxon>
        <taxon>Caulochytrium</taxon>
    </lineage>
</organism>
<sequence>MAESSLPSTLLDEASTVRLLPPAETQQSHALTALSDGFRDACATFDAAAASLLRHADQRAQAVETAKLAVLGRRRLLAAASTASSHAAVLGSDALATEARRLQALLVQKQADVARLSTYAASLQRTAQTQREFLEMMRS</sequence>
<proteinExistence type="predicted"/>
<evidence type="ECO:0000256" key="2">
    <source>
        <dbReference type="ARBA" id="ARBA00023054"/>
    </source>
</evidence>
<gene>
    <name evidence="4" type="ORF">CXG81DRAFT_26933</name>
</gene>
<evidence type="ECO:0000313" key="5">
    <source>
        <dbReference type="Proteomes" id="UP000274922"/>
    </source>
</evidence>
<dbReference type="AlphaFoldDB" id="A0A4P9X5E6"/>
<reference evidence="5" key="1">
    <citation type="journal article" date="2018" name="Nat. Microbiol.">
        <title>Leveraging single-cell genomics to expand the fungal tree of life.</title>
        <authorList>
            <person name="Ahrendt S.R."/>
            <person name="Quandt C.A."/>
            <person name="Ciobanu D."/>
            <person name="Clum A."/>
            <person name="Salamov A."/>
            <person name="Andreopoulos B."/>
            <person name="Cheng J.F."/>
            <person name="Woyke T."/>
            <person name="Pelin A."/>
            <person name="Henrissat B."/>
            <person name="Reynolds N.K."/>
            <person name="Benny G.L."/>
            <person name="Smith M.E."/>
            <person name="James T.Y."/>
            <person name="Grigoriev I.V."/>
        </authorList>
    </citation>
    <scope>NUCLEOTIDE SEQUENCE [LARGE SCALE GENOMIC DNA]</scope>
    <source>
        <strain evidence="5">ATCC 52028</strain>
    </source>
</reference>
<dbReference type="GO" id="GO:0097546">
    <property type="term" value="C:ciliary base"/>
    <property type="evidence" value="ECO:0007669"/>
    <property type="project" value="TreeGrafter"/>
</dbReference>
<dbReference type="GO" id="GO:0036064">
    <property type="term" value="C:ciliary basal body"/>
    <property type="evidence" value="ECO:0007669"/>
    <property type="project" value="TreeGrafter"/>
</dbReference>
<dbReference type="EMBL" id="ML014221">
    <property type="protein sequence ID" value="RKP00344.1"/>
    <property type="molecule type" value="Genomic_DNA"/>
</dbReference>
<dbReference type="Proteomes" id="UP000274922">
    <property type="component" value="Unassembled WGS sequence"/>
</dbReference>
<evidence type="ECO:0000313" key="4">
    <source>
        <dbReference type="EMBL" id="RKP00344.1"/>
    </source>
</evidence>
<dbReference type="GO" id="GO:0060271">
    <property type="term" value="P:cilium assembly"/>
    <property type="evidence" value="ECO:0007669"/>
    <property type="project" value="TreeGrafter"/>
</dbReference>
<dbReference type="PANTHER" id="PTHR31978:SF1">
    <property type="entry name" value="INTRAFLAGELLAR TRANSPORT PROTEIN 20 HOMOLOG"/>
    <property type="match status" value="1"/>
</dbReference>
<keyword evidence="3" id="KW-0966">Cell projection</keyword>
<dbReference type="GO" id="GO:0030990">
    <property type="term" value="C:intraciliary transport particle"/>
    <property type="evidence" value="ECO:0007669"/>
    <property type="project" value="TreeGrafter"/>
</dbReference>
<comment type="subcellular location">
    <subcellularLocation>
        <location evidence="1">Cell projection</location>
        <location evidence="1">Cilium</location>
    </subcellularLocation>
</comment>
<dbReference type="GO" id="GO:0005737">
    <property type="term" value="C:cytoplasm"/>
    <property type="evidence" value="ECO:0007669"/>
    <property type="project" value="TreeGrafter"/>
</dbReference>
<accession>A0A4P9X5E6</accession>
<keyword evidence="5" id="KW-1185">Reference proteome</keyword>
<keyword evidence="2" id="KW-0175">Coiled coil</keyword>
<evidence type="ECO:0000256" key="3">
    <source>
        <dbReference type="ARBA" id="ARBA00023273"/>
    </source>
</evidence>
<evidence type="ECO:0000256" key="1">
    <source>
        <dbReference type="ARBA" id="ARBA00004138"/>
    </source>
</evidence>
<dbReference type="GO" id="GO:0097730">
    <property type="term" value="C:non-motile cilium"/>
    <property type="evidence" value="ECO:0007669"/>
    <property type="project" value="TreeGrafter"/>
</dbReference>
<dbReference type="PANTHER" id="PTHR31978">
    <property type="entry name" value="INTRAFLAGELLAR TRANSPORT PROTEIN 20 HOMOLOG"/>
    <property type="match status" value="1"/>
</dbReference>